<evidence type="ECO:0000313" key="2">
    <source>
        <dbReference type="Proteomes" id="UP001159427"/>
    </source>
</evidence>
<name>A0ABN8PHH2_9CNID</name>
<accession>A0ABN8PHH2</accession>
<keyword evidence="2" id="KW-1185">Reference proteome</keyword>
<sequence length="159" mass="17956">MAMERQQYFNNLQRKLLTQAMWGWTVLLSEIETSDIPLQFDIFPEAYAWCAAGMYQHSIDNVAATLYPDDAPPDVQPVTCFGDGNCLFRTSSIIFFGNEDHHTEFRIRAICELAKNEKSYLNNDFLHSLTGAKNVVESLLPSSVFVNAKDSSTSTGEKF</sequence>
<evidence type="ECO:0008006" key="3">
    <source>
        <dbReference type="Google" id="ProtNLM"/>
    </source>
</evidence>
<protein>
    <recommendedName>
        <fullName evidence="3">Vertnin</fullName>
    </recommendedName>
</protein>
<dbReference type="PANTHER" id="PTHR16081">
    <property type="entry name" value="VERTNIN"/>
    <property type="match status" value="1"/>
</dbReference>
<dbReference type="InterPro" id="IPR038822">
    <property type="entry name" value="Vertnin-like"/>
</dbReference>
<dbReference type="Proteomes" id="UP001159427">
    <property type="component" value="Unassembled WGS sequence"/>
</dbReference>
<comment type="caution">
    <text evidence="1">The sequence shown here is derived from an EMBL/GenBank/DDBJ whole genome shotgun (WGS) entry which is preliminary data.</text>
</comment>
<organism evidence="1 2">
    <name type="scientific">Porites evermanni</name>
    <dbReference type="NCBI Taxonomy" id="104178"/>
    <lineage>
        <taxon>Eukaryota</taxon>
        <taxon>Metazoa</taxon>
        <taxon>Cnidaria</taxon>
        <taxon>Anthozoa</taxon>
        <taxon>Hexacorallia</taxon>
        <taxon>Scleractinia</taxon>
        <taxon>Fungiina</taxon>
        <taxon>Poritidae</taxon>
        <taxon>Porites</taxon>
    </lineage>
</organism>
<dbReference type="EMBL" id="CALNXI010000823">
    <property type="protein sequence ID" value="CAH3141754.1"/>
    <property type="molecule type" value="Genomic_DNA"/>
</dbReference>
<gene>
    <name evidence="1" type="ORF">PEVE_00042260</name>
</gene>
<dbReference type="Gene3D" id="3.90.70.80">
    <property type="match status" value="1"/>
</dbReference>
<proteinExistence type="predicted"/>
<evidence type="ECO:0000313" key="1">
    <source>
        <dbReference type="EMBL" id="CAH3141754.1"/>
    </source>
</evidence>
<dbReference type="PANTHER" id="PTHR16081:SF0">
    <property type="entry name" value="VERTNIN"/>
    <property type="match status" value="1"/>
</dbReference>
<reference evidence="1 2" key="1">
    <citation type="submission" date="2022-05" db="EMBL/GenBank/DDBJ databases">
        <authorList>
            <consortium name="Genoscope - CEA"/>
            <person name="William W."/>
        </authorList>
    </citation>
    <scope>NUCLEOTIDE SEQUENCE [LARGE SCALE GENOMIC DNA]</scope>
</reference>